<dbReference type="EMBL" id="BMUU01000001">
    <property type="protein sequence ID" value="GGY13603.1"/>
    <property type="molecule type" value="Genomic_DNA"/>
</dbReference>
<dbReference type="Proteomes" id="UP000600946">
    <property type="component" value="Unassembled WGS sequence"/>
</dbReference>
<evidence type="ECO:0000313" key="1">
    <source>
        <dbReference type="EMBL" id="GGY13603.1"/>
    </source>
</evidence>
<dbReference type="RefSeq" id="WP_161250224.1">
    <property type="nucleotide sequence ID" value="NZ_BMUU01000001.1"/>
</dbReference>
<keyword evidence="2" id="KW-1185">Reference proteome</keyword>
<comment type="caution">
    <text evidence="1">The sequence shown here is derived from an EMBL/GenBank/DDBJ whole genome shotgun (WGS) entry which is preliminary data.</text>
</comment>
<reference evidence="2" key="1">
    <citation type="journal article" date="2019" name="Int. J. Syst. Evol. Microbiol.">
        <title>The Global Catalogue of Microorganisms (GCM) 10K type strain sequencing project: providing services to taxonomists for standard genome sequencing and annotation.</title>
        <authorList>
            <consortium name="The Broad Institute Genomics Platform"/>
            <consortium name="The Broad Institute Genome Sequencing Center for Infectious Disease"/>
            <person name="Wu L."/>
            <person name="Ma J."/>
        </authorList>
    </citation>
    <scope>NUCLEOTIDE SEQUENCE [LARGE SCALE GENOMIC DNA]</scope>
    <source>
        <strain evidence="2">JCM 4594</strain>
    </source>
</reference>
<evidence type="ECO:0000313" key="2">
    <source>
        <dbReference type="Proteomes" id="UP000600946"/>
    </source>
</evidence>
<organism evidence="1 2">
    <name type="scientific">Streptomyces xanthochromogenes</name>
    <dbReference type="NCBI Taxonomy" id="67384"/>
    <lineage>
        <taxon>Bacteria</taxon>
        <taxon>Bacillati</taxon>
        <taxon>Actinomycetota</taxon>
        <taxon>Actinomycetes</taxon>
        <taxon>Kitasatosporales</taxon>
        <taxon>Streptomycetaceae</taxon>
        <taxon>Streptomyces</taxon>
    </lineage>
</organism>
<gene>
    <name evidence="1" type="ORF">GCM10010326_01110</name>
</gene>
<protein>
    <submittedName>
        <fullName evidence="1">Uncharacterized protein</fullName>
    </submittedName>
</protein>
<name>A0ABQ2ZGL2_9ACTN</name>
<sequence length="218" mass="24054">MSTHGLAPAQPAATPTGVTVSAAPYLMRPLTSDADRAEAAALVQDRQRQLITRGIHLPDHHAAQFRVRTNSIGLYDHGPEGEEGLAACLLLNRRLLDDDATGADMTLSLVYTAPDRDDQVSWLITLWAADYAARISAPWAHGETPSRHAGRDDCVGRLLHYCEESLQWRVTGSYYDPTGNRSVRLRLIAQRMPELQHLITCSVPIHPTTQAFSLTEPR</sequence>
<proteinExistence type="predicted"/>
<accession>A0ABQ2ZGL2</accession>
<dbReference type="GeneID" id="96288167"/>